<sequence>MLRTLTGLFGLLLLSFLISPALAADNLCPQRETILAFSDIVLADRTGLPPLIARHYGAEAAFLKIRYSELSDGEIRGLLQTLLASNVSGADDLAYAWRIQRDGYEATIAALGQEPFDRLVTTLGPSAIRALLLGEQGPDILTERLSIIAARARNNPFGPFGNAPSSIAAAIIDQPDALKEKVVLAAEAQGLSSVAALVAASENNPQAWNAFRTRNKNIQISRLVIIYASEMRAMVGNPGIELRDRYTTGEESRVHSVKMASAFEPEQDFLTRLMENTGRFRALERAARTLLQQIQSGAIKRNGSMDTAWLFAYRSATYFLGREQVESFLDISPYSGRRYVRSSGAFMLRDVIDRLLVIEALQPYLTAKEAASPPWPLGVSVKIKADWSRWTEMATRVRDGTVSTDLAVNAATFDMVTELLLAKGDLPALRLYVDQAPTREARVSVANDFAVRLDRACAAYLYHPTEAATLQGQPIFKFDTK</sequence>
<evidence type="ECO:0000313" key="2">
    <source>
        <dbReference type="EMBL" id="ACI55606.1"/>
    </source>
</evidence>
<dbReference type="EMBL" id="CP001191">
    <property type="protein sequence ID" value="ACI55606.1"/>
    <property type="molecule type" value="Genomic_DNA"/>
</dbReference>
<name>A0ABF7QNS9_RHILW</name>
<gene>
    <name evidence="2" type="ordered locus">Rleg2_2331</name>
</gene>
<reference evidence="2 3" key="1">
    <citation type="journal article" date="2010" name="Stand. Genomic Sci.">
        <title>Complete genome sequence of Rhizobium leguminosarum bv trifolii strain WSM2304, an effective microsymbiont of the South American clover Trifolium polymorphum.</title>
        <authorList>
            <person name="Reeve W."/>
            <person name="O'Hara G."/>
            <person name="Chain P."/>
            <person name="Ardley J."/>
            <person name="Brau L."/>
            <person name="Nandesena K."/>
            <person name="Tiwari R."/>
            <person name="Malfatti S."/>
            <person name="Kiss H."/>
            <person name="Lapidus A."/>
            <person name="Copeland A."/>
            <person name="Nolan M."/>
            <person name="Land M."/>
            <person name="Ivanova N."/>
            <person name="Mavromatis K."/>
            <person name="Markowitz V."/>
            <person name="Kyrpides N."/>
            <person name="Melino V."/>
            <person name="Denton M."/>
            <person name="Yates R."/>
            <person name="Howieson J."/>
        </authorList>
    </citation>
    <scope>NUCLEOTIDE SEQUENCE [LARGE SCALE GENOMIC DNA]</scope>
    <source>
        <strain evidence="2 3">WSM2304</strain>
    </source>
</reference>
<dbReference type="RefSeq" id="WP_012558141.1">
    <property type="nucleotide sequence ID" value="NC_011369.1"/>
</dbReference>
<protein>
    <recommendedName>
        <fullName evidence="4">DUF1217 domain-containing protein</fullName>
    </recommendedName>
</protein>
<organism evidence="2 3">
    <name type="scientific">Rhizobium leguminosarum bv. trifolii (strain WSM2304)</name>
    <dbReference type="NCBI Taxonomy" id="395492"/>
    <lineage>
        <taxon>Bacteria</taxon>
        <taxon>Pseudomonadati</taxon>
        <taxon>Pseudomonadota</taxon>
        <taxon>Alphaproteobacteria</taxon>
        <taxon>Hyphomicrobiales</taxon>
        <taxon>Rhizobiaceae</taxon>
        <taxon>Rhizobium/Agrobacterium group</taxon>
        <taxon>Rhizobium</taxon>
    </lineage>
</organism>
<accession>A0ABF7QNS9</accession>
<evidence type="ECO:0000256" key="1">
    <source>
        <dbReference type="SAM" id="SignalP"/>
    </source>
</evidence>
<keyword evidence="1" id="KW-0732">Signal</keyword>
<dbReference type="Proteomes" id="UP000008330">
    <property type="component" value="Chromosome"/>
</dbReference>
<dbReference type="AlphaFoldDB" id="A0ABF7QNS9"/>
<evidence type="ECO:0000313" key="3">
    <source>
        <dbReference type="Proteomes" id="UP000008330"/>
    </source>
</evidence>
<evidence type="ECO:0008006" key="4">
    <source>
        <dbReference type="Google" id="ProtNLM"/>
    </source>
</evidence>
<feature type="signal peptide" evidence="1">
    <location>
        <begin position="1"/>
        <end position="23"/>
    </location>
</feature>
<proteinExistence type="predicted"/>
<keyword evidence="3" id="KW-1185">Reference proteome</keyword>
<dbReference type="KEGG" id="rlt:Rleg2_2331"/>
<feature type="chain" id="PRO_5044768161" description="DUF1217 domain-containing protein" evidence="1">
    <location>
        <begin position="24"/>
        <end position="481"/>
    </location>
</feature>